<name>A0A6N8EBH6_9GAMM</name>
<dbReference type="PROSITE" id="PS50943">
    <property type="entry name" value="HTH_CROC1"/>
    <property type="match status" value="1"/>
</dbReference>
<comment type="caution">
    <text evidence="3">The sequence shown here is derived from an EMBL/GenBank/DDBJ whole genome shotgun (WGS) entry which is preliminary data.</text>
</comment>
<evidence type="ECO:0000313" key="3">
    <source>
        <dbReference type="EMBL" id="MTW19887.1"/>
    </source>
</evidence>
<dbReference type="InterPro" id="IPR001387">
    <property type="entry name" value="Cro/C1-type_HTH"/>
</dbReference>
<dbReference type="SUPFAM" id="SSF47413">
    <property type="entry name" value="lambda repressor-like DNA-binding domains"/>
    <property type="match status" value="1"/>
</dbReference>
<dbReference type="InterPro" id="IPR010982">
    <property type="entry name" value="Lambda_DNA-bd_dom_sf"/>
</dbReference>
<dbReference type="Proteomes" id="UP000434044">
    <property type="component" value="Unassembled WGS sequence"/>
</dbReference>
<dbReference type="OrthoDB" id="9793869at2"/>
<gene>
    <name evidence="3" type="ORF">GJ668_02130</name>
</gene>
<evidence type="ECO:0000256" key="1">
    <source>
        <dbReference type="ARBA" id="ARBA00023125"/>
    </source>
</evidence>
<dbReference type="NCBIfam" id="TIGR02607">
    <property type="entry name" value="antidote_HigA"/>
    <property type="match status" value="1"/>
</dbReference>
<dbReference type="CDD" id="cd00093">
    <property type="entry name" value="HTH_XRE"/>
    <property type="match status" value="1"/>
</dbReference>
<dbReference type="Gene3D" id="1.10.260.40">
    <property type="entry name" value="lambda repressor-like DNA-binding domains"/>
    <property type="match status" value="1"/>
</dbReference>
<dbReference type="EMBL" id="WNKT01000002">
    <property type="protein sequence ID" value="MTW19887.1"/>
    <property type="molecule type" value="Genomic_DNA"/>
</dbReference>
<dbReference type="InterPro" id="IPR013430">
    <property type="entry name" value="Toxin_antidote_HigA"/>
</dbReference>
<dbReference type="PANTHER" id="PTHR36924">
    <property type="entry name" value="ANTITOXIN HIGA-1"/>
    <property type="match status" value="1"/>
</dbReference>
<sequence length="99" mass="11160">MSRMHSPAHPGEVLKDGWPEDVTITAAAKQLGVTRAALSRILNGHAGISADMALRLQDWLGIDAEMWLRMQCAYDLWQAEHHRKRPRIEPLKRETHAAA</sequence>
<evidence type="ECO:0000259" key="2">
    <source>
        <dbReference type="PROSITE" id="PS50943"/>
    </source>
</evidence>
<dbReference type="AlphaFoldDB" id="A0A6N8EBH6"/>
<keyword evidence="1" id="KW-0238">DNA-binding</keyword>
<dbReference type="Pfam" id="PF01381">
    <property type="entry name" value="HTH_3"/>
    <property type="match status" value="1"/>
</dbReference>
<reference evidence="3 4" key="1">
    <citation type="submission" date="2019-11" db="EMBL/GenBank/DDBJ databases">
        <title>Whole-genome sequence of the anaerobic purple sulfur bacterium Allochromatium palmeri DSM 15591.</title>
        <authorList>
            <person name="Kyndt J.A."/>
            <person name="Meyer T.E."/>
        </authorList>
    </citation>
    <scope>NUCLEOTIDE SEQUENCE [LARGE SCALE GENOMIC DNA]</scope>
    <source>
        <strain evidence="3 4">DSM 15591</strain>
    </source>
</reference>
<keyword evidence="4" id="KW-1185">Reference proteome</keyword>
<feature type="domain" description="HTH cro/C1-type" evidence="2">
    <location>
        <begin position="23"/>
        <end position="67"/>
    </location>
</feature>
<protein>
    <submittedName>
        <fullName evidence="3">HigA family addiction module antidote protein</fullName>
    </submittedName>
</protein>
<dbReference type="GO" id="GO:0003677">
    <property type="term" value="F:DNA binding"/>
    <property type="evidence" value="ECO:0007669"/>
    <property type="project" value="UniProtKB-KW"/>
</dbReference>
<organism evidence="3 4">
    <name type="scientific">Allochromatium palmeri</name>
    <dbReference type="NCBI Taxonomy" id="231048"/>
    <lineage>
        <taxon>Bacteria</taxon>
        <taxon>Pseudomonadati</taxon>
        <taxon>Pseudomonadota</taxon>
        <taxon>Gammaproteobacteria</taxon>
        <taxon>Chromatiales</taxon>
        <taxon>Chromatiaceae</taxon>
        <taxon>Allochromatium</taxon>
    </lineage>
</organism>
<dbReference type="PANTHER" id="PTHR36924:SF1">
    <property type="entry name" value="ANTITOXIN HIGA-1"/>
    <property type="match status" value="1"/>
</dbReference>
<evidence type="ECO:0000313" key="4">
    <source>
        <dbReference type="Proteomes" id="UP000434044"/>
    </source>
</evidence>
<proteinExistence type="predicted"/>
<dbReference type="RefSeq" id="WP_155448463.1">
    <property type="nucleotide sequence ID" value="NZ_WNKT01000002.1"/>
</dbReference>
<accession>A0A6N8EBH6</accession>